<protein>
    <submittedName>
        <fullName evidence="2">Uncharacterized protein</fullName>
    </submittedName>
</protein>
<keyword evidence="1" id="KW-1133">Transmembrane helix</keyword>
<keyword evidence="1" id="KW-0472">Membrane</keyword>
<accession>A0ABY8EB36</accession>
<name>A0ABY8EB36_9FIRM</name>
<reference evidence="2 3" key="1">
    <citation type="submission" date="2023-03" db="EMBL/GenBank/DDBJ databases">
        <title>Complete genome sequence of Tepidibacter sp. SWIR-1, isolated from a deep-sea hydrothermal vent.</title>
        <authorList>
            <person name="Li X."/>
        </authorList>
    </citation>
    <scope>NUCLEOTIDE SEQUENCE [LARGE SCALE GENOMIC DNA]</scope>
    <source>
        <strain evidence="2 3">SWIR-1</strain>
    </source>
</reference>
<sequence>MKSNENKMGISIVLTIVMVGLLITSSFILLLQFEGAEKLMYTLNSLGIIKSMDKESKELKEEIEEFPYISVVSNSDKIIVQNLKHDQRLMYYKIKKHAHLRANEIKALMDLMEESEFRYDYYISAMKTEDYLDLISYEYIYSILPDEYKKLINKNIQGKSYEYKEVYTNGIYFKYLTDIYKDDYEMIFNDYNMGYFETKEYYRRNNSFNSNFYIRCMNNVDLYKDINRYYIKCINKRDI</sequence>
<gene>
    <name evidence="2" type="ORF">P4S50_17435</name>
</gene>
<organism evidence="2 3">
    <name type="scientific">Tepidibacter hydrothermalis</name>
    <dbReference type="NCBI Taxonomy" id="3036126"/>
    <lineage>
        <taxon>Bacteria</taxon>
        <taxon>Bacillati</taxon>
        <taxon>Bacillota</taxon>
        <taxon>Clostridia</taxon>
        <taxon>Peptostreptococcales</taxon>
        <taxon>Peptostreptococcaceae</taxon>
        <taxon>Tepidibacter</taxon>
    </lineage>
</organism>
<dbReference type="RefSeq" id="WP_277732096.1">
    <property type="nucleotide sequence ID" value="NZ_CP120733.1"/>
</dbReference>
<evidence type="ECO:0000313" key="2">
    <source>
        <dbReference type="EMBL" id="WFD10119.1"/>
    </source>
</evidence>
<proteinExistence type="predicted"/>
<dbReference type="Proteomes" id="UP001222800">
    <property type="component" value="Chromosome"/>
</dbReference>
<keyword evidence="1" id="KW-0812">Transmembrane</keyword>
<dbReference type="EMBL" id="CP120733">
    <property type="protein sequence ID" value="WFD10119.1"/>
    <property type="molecule type" value="Genomic_DNA"/>
</dbReference>
<evidence type="ECO:0000256" key="1">
    <source>
        <dbReference type="SAM" id="Phobius"/>
    </source>
</evidence>
<evidence type="ECO:0000313" key="3">
    <source>
        <dbReference type="Proteomes" id="UP001222800"/>
    </source>
</evidence>
<feature type="transmembrane region" description="Helical" evidence="1">
    <location>
        <begin position="12"/>
        <end position="33"/>
    </location>
</feature>
<keyword evidence="3" id="KW-1185">Reference proteome</keyword>